<accession>A0AAU7BZR4</accession>
<dbReference type="KEGG" id="rof:AAGW17_01995"/>
<dbReference type="AlphaFoldDB" id="A0AAU7BZR4"/>
<dbReference type="InterPro" id="IPR029057">
    <property type="entry name" value="PRTase-like"/>
</dbReference>
<name>A0AAU7BZR4_9RICK</name>
<evidence type="ECO:0000313" key="2">
    <source>
        <dbReference type="EMBL" id="XBG66642.1"/>
    </source>
</evidence>
<feature type="domain" description="Ribose-phosphate pyrophosphokinase N-terminal" evidence="1">
    <location>
        <begin position="1"/>
        <end position="64"/>
    </location>
</feature>
<sequence length="66" mass="7514">MKVLAGSSNELLASRLAMALSTLSIKYIEPRITYFDDSEIKVEIQESLHNEEIIVVQFTLKPVNIY</sequence>
<protein>
    <submittedName>
        <fullName evidence="2">Ribose-phosphate pyrophosphokinase-like domain-containing protein</fullName>
    </submittedName>
</protein>
<dbReference type="InterPro" id="IPR029099">
    <property type="entry name" value="Pribosyltran_N"/>
</dbReference>
<gene>
    <name evidence="2" type="ORF">AAGW17_01995</name>
</gene>
<reference evidence="2" key="1">
    <citation type="submission" date="2024-05" db="EMBL/GenBank/DDBJ databases">
        <title>Characterization of a novel Rickettsia species. (Rickettsia oklahomia sp. nov.) from Amblyomma americanum ticks.</title>
        <authorList>
            <person name="Korla P.K."/>
            <person name="Karounos M."/>
            <person name="Wilson J.M."/>
            <person name="Little S.E."/>
            <person name="Qurollo B.A."/>
        </authorList>
    </citation>
    <scope>NUCLEOTIDE SEQUENCE</scope>
    <source>
        <strain evidence="2">Oklahoma-10</strain>
    </source>
</reference>
<dbReference type="Gene3D" id="3.40.50.2020">
    <property type="match status" value="1"/>
</dbReference>
<dbReference type="Pfam" id="PF13793">
    <property type="entry name" value="Pribosyltran_N"/>
    <property type="match status" value="1"/>
</dbReference>
<proteinExistence type="predicted"/>
<dbReference type="RefSeq" id="WP_347939265.1">
    <property type="nucleotide sequence ID" value="NZ_CP157197.1"/>
</dbReference>
<organism evidence="2">
    <name type="scientific">Rickettsia oklahomensis</name>
    <dbReference type="NCBI Taxonomy" id="3141789"/>
    <lineage>
        <taxon>Bacteria</taxon>
        <taxon>Pseudomonadati</taxon>
        <taxon>Pseudomonadota</taxon>
        <taxon>Alphaproteobacteria</taxon>
        <taxon>Rickettsiales</taxon>
        <taxon>Rickettsiaceae</taxon>
        <taxon>Rickettsieae</taxon>
        <taxon>Rickettsia</taxon>
        <taxon>belli group</taxon>
    </lineage>
</organism>
<evidence type="ECO:0000259" key="1">
    <source>
        <dbReference type="Pfam" id="PF13793"/>
    </source>
</evidence>
<dbReference type="EMBL" id="CP157197">
    <property type="protein sequence ID" value="XBG66642.1"/>
    <property type="molecule type" value="Genomic_DNA"/>
</dbReference>